<sequence>MTANNNNCRSAWATQTGYILKTHANVVKNHANVQISMVQIRKKLENFIVSNRKYFAKQLYRKCCWSNNSKDQEDRTYFRRRFLITENDETEENNLIKVLASNIVVLSLEEEDLPQAPLSVEKTEVGMTQVTVRTNIKEYLSEKETEQCHFTCIITWKKSTSYQSVNFAESSYSTSSSKLNYAWEQKQPTTNVPPPRLK</sequence>
<gene>
    <name evidence="1" type="ORF">Glove_319g109</name>
</gene>
<dbReference type="Proteomes" id="UP000266861">
    <property type="component" value="Unassembled WGS sequence"/>
</dbReference>
<organism evidence="1 2">
    <name type="scientific">Diversispora epigaea</name>
    <dbReference type="NCBI Taxonomy" id="1348612"/>
    <lineage>
        <taxon>Eukaryota</taxon>
        <taxon>Fungi</taxon>
        <taxon>Fungi incertae sedis</taxon>
        <taxon>Mucoromycota</taxon>
        <taxon>Glomeromycotina</taxon>
        <taxon>Glomeromycetes</taxon>
        <taxon>Diversisporales</taxon>
        <taxon>Diversisporaceae</taxon>
        <taxon>Diversispora</taxon>
    </lineage>
</organism>
<accession>A0A397HWU1</accession>
<name>A0A397HWU1_9GLOM</name>
<keyword evidence="2" id="KW-1185">Reference proteome</keyword>
<dbReference type="AlphaFoldDB" id="A0A397HWU1"/>
<proteinExistence type="predicted"/>
<reference evidence="1 2" key="1">
    <citation type="submission" date="2018-08" db="EMBL/GenBank/DDBJ databases">
        <title>Genome and evolution of the arbuscular mycorrhizal fungus Diversispora epigaea (formerly Glomus versiforme) and its bacterial endosymbionts.</title>
        <authorList>
            <person name="Sun X."/>
            <person name="Fei Z."/>
            <person name="Harrison M."/>
        </authorList>
    </citation>
    <scope>NUCLEOTIDE SEQUENCE [LARGE SCALE GENOMIC DNA]</scope>
    <source>
        <strain evidence="1 2">IT104</strain>
    </source>
</reference>
<dbReference type="EMBL" id="PQFF01000291">
    <property type="protein sequence ID" value="RHZ65070.1"/>
    <property type="molecule type" value="Genomic_DNA"/>
</dbReference>
<comment type="caution">
    <text evidence="1">The sequence shown here is derived from an EMBL/GenBank/DDBJ whole genome shotgun (WGS) entry which is preliminary data.</text>
</comment>
<protein>
    <submittedName>
        <fullName evidence="1">Uncharacterized protein</fullName>
    </submittedName>
</protein>
<evidence type="ECO:0000313" key="1">
    <source>
        <dbReference type="EMBL" id="RHZ65070.1"/>
    </source>
</evidence>
<evidence type="ECO:0000313" key="2">
    <source>
        <dbReference type="Proteomes" id="UP000266861"/>
    </source>
</evidence>